<keyword evidence="3" id="KW-1185">Reference proteome</keyword>
<dbReference type="EMBL" id="JBHYPX010000050">
    <property type="protein sequence ID" value="MFE1354829.1"/>
    <property type="molecule type" value="Genomic_DNA"/>
</dbReference>
<protein>
    <submittedName>
        <fullName evidence="2">Uncharacterized protein</fullName>
    </submittedName>
</protein>
<proteinExistence type="predicted"/>
<evidence type="ECO:0000313" key="3">
    <source>
        <dbReference type="Proteomes" id="UP001599542"/>
    </source>
</evidence>
<feature type="compositionally biased region" description="Basic and acidic residues" evidence="1">
    <location>
        <begin position="1"/>
        <end position="60"/>
    </location>
</feature>
<sequence>MVRRREEALPGQRSERRLTSIEGGRGVEQRAPREADRDVDRSADRSADRDVDRSADRSVDRSVAPGTGQVGQEDRGPVREQARMWHVVLSVAGAATPLPELRTALEKLAHDHSFFLTARYAADHAEVRYWEEARDLHDAAAIALRLWGEHKASAKLPAWEIVGLEVVDRPTYHKRVAEGFGDPPPQLGGVHPY</sequence>
<dbReference type="RefSeq" id="WP_380328567.1">
    <property type="nucleotide sequence ID" value="NZ_JBHYPW010000049.1"/>
</dbReference>
<organism evidence="2 3">
    <name type="scientific">Kitasatospora phosalacinea</name>
    <dbReference type="NCBI Taxonomy" id="2065"/>
    <lineage>
        <taxon>Bacteria</taxon>
        <taxon>Bacillati</taxon>
        <taxon>Actinomycetota</taxon>
        <taxon>Actinomycetes</taxon>
        <taxon>Kitasatosporales</taxon>
        <taxon>Streptomycetaceae</taxon>
        <taxon>Kitasatospora</taxon>
    </lineage>
</organism>
<evidence type="ECO:0000256" key="1">
    <source>
        <dbReference type="SAM" id="MobiDB-lite"/>
    </source>
</evidence>
<accession>A0ABW6GQF0</accession>
<comment type="caution">
    <text evidence="2">The sequence shown here is derived from an EMBL/GenBank/DDBJ whole genome shotgun (WGS) entry which is preliminary data.</text>
</comment>
<gene>
    <name evidence="2" type="ORF">ACFW6T_22855</name>
</gene>
<reference evidence="2 3" key="1">
    <citation type="submission" date="2024-09" db="EMBL/GenBank/DDBJ databases">
        <title>The Natural Products Discovery Center: Release of the First 8490 Sequenced Strains for Exploring Actinobacteria Biosynthetic Diversity.</title>
        <authorList>
            <person name="Kalkreuter E."/>
            <person name="Kautsar S.A."/>
            <person name="Yang D."/>
            <person name="Bader C.D."/>
            <person name="Teijaro C.N."/>
            <person name="Fluegel L."/>
            <person name="Davis C.M."/>
            <person name="Simpson J.R."/>
            <person name="Lauterbach L."/>
            <person name="Steele A.D."/>
            <person name="Gui C."/>
            <person name="Meng S."/>
            <person name="Li G."/>
            <person name="Viehrig K."/>
            <person name="Ye F."/>
            <person name="Su P."/>
            <person name="Kiefer A.F."/>
            <person name="Nichols A."/>
            <person name="Cepeda A.J."/>
            <person name="Yan W."/>
            <person name="Fan B."/>
            <person name="Jiang Y."/>
            <person name="Adhikari A."/>
            <person name="Zheng C.-J."/>
            <person name="Schuster L."/>
            <person name="Cowan T.M."/>
            <person name="Smanski M.J."/>
            <person name="Chevrette M.G."/>
            <person name="De Carvalho L.P.S."/>
            <person name="Shen B."/>
        </authorList>
    </citation>
    <scope>NUCLEOTIDE SEQUENCE [LARGE SCALE GENOMIC DNA]</scope>
    <source>
        <strain evidence="2 3">NPDC058753</strain>
    </source>
</reference>
<evidence type="ECO:0000313" key="2">
    <source>
        <dbReference type="EMBL" id="MFE1354829.1"/>
    </source>
</evidence>
<feature type="region of interest" description="Disordered" evidence="1">
    <location>
        <begin position="1"/>
        <end position="78"/>
    </location>
</feature>
<dbReference type="Proteomes" id="UP001599542">
    <property type="component" value="Unassembled WGS sequence"/>
</dbReference>
<name>A0ABW6GQF0_9ACTN</name>